<dbReference type="InterPro" id="IPR001245">
    <property type="entry name" value="Ser-Thr/Tyr_kinase_cat_dom"/>
</dbReference>
<dbReference type="Pfam" id="PF07714">
    <property type="entry name" value="PK_Tyr_Ser-Thr"/>
    <property type="match status" value="1"/>
</dbReference>
<dbReference type="Pfam" id="PF13243">
    <property type="entry name" value="SQHop_cyclase_C"/>
    <property type="match status" value="2"/>
</dbReference>
<dbReference type="Gene3D" id="1.10.510.10">
    <property type="entry name" value="Transferase(Phosphotransferase) domain 1"/>
    <property type="match status" value="1"/>
</dbReference>
<dbReference type="GO" id="GO:0004672">
    <property type="term" value="F:protein kinase activity"/>
    <property type="evidence" value="ECO:0007669"/>
    <property type="project" value="InterPro"/>
</dbReference>
<gene>
    <name evidence="18" type="ORF">AARE701A_LOCUS5810</name>
</gene>
<dbReference type="PROSITE" id="PS01074">
    <property type="entry name" value="TERPENE_SYNTHASES"/>
    <property type="match status" value="1"/>
</dbReference>
<keyword evidence="14" id="KW-0413">Isomerase</keyword>
<evidence type="ECO:0000256" key="14">
    <source>
        <dbReference type="ARBA" id="ARBA00023235"/>
    </source>
</evidence>
<dbReference type="Pfam" id="PF02536">
    <property type="entry name" value="mTERF"/>
    <property type="match status" value="1"/>
</dbReference>
<proteinExistence type="inferred from homology"/>
<dbReference type="GO" id="GO:0061630">
    <property type="term" value="F:ubiquitin protein ligase activity"/>
    <property type="evidence" value="ECO:0007669"/>
    <property type="project" value="UniProtKB-EC"/>
</dbReference>
<dbReference type="InterPro" id="IPR038538">
    <property type="entry name" value="MTERF_sf"/>
</dbReference>
<dbReference type="SMART" id="SM00220">
    <property type="entry name" value="S_TKc"/>
    <property type="match status" value="1"/>
</dbReference>
<dbReference type="Gene3D" id="3.40.50.620">
    <property type="entry name" value="HUPs"/>
    <property type="match status" value="1"/>
</dbReference>
<evidence type="ECO:0000256" key="9">
    <source>
        <dbReference type="ARBA" id="ARBA00022741"/>
    </source>
</evidence>
<evidence type="ECO:0000256" key="12">
    <source>
        <dbReference type="ARBA" id="ARBA00022946"/>
    </source>
</evidence>
<dbReference type="Proteomes" id="UP000682877">
    <property type="component" value="Chromosome 2"/>
</dbReference>
<keyword evidence="7" id="KW-0808">Transferase</keyword>
<evidence type="ECO:0000256" key="2">
    <source>
        <dbReference type="ARBA" id="ARBA00004906"/>
    </source>
</evidence>
<dbReference type="FunFam" id="1.50.10.20:FF:000064">
    <property type="entry name" value="Uncharacterized protein"/>
    <property type="match status" value="2"/>
</dbReference>
<dbReference type="InterPro" id="IPR011009">
    <property type="entry name" value="Kinase-like_dom_sf"/>
</dbReference>
<dbReference type="Pfam" id="PF00582">
    <property type="entry name" value="Usp"/>
    <property type="match status" value="1"/>
</dbReference>
<dbReference type="FunFam" id="1.10.510.10:FF:000498">
    <property type="entry name" value="U-box domain-containing protein 51"/>
    <property type="match status" value="1"/>
</dbReference>
<dbReference type="InterPro" id="IPR002365">
    <property type="entry name" value="Terpene_synthase_CS"/>
</dbReference>
<dbReference type="CDD" id="cd01989">
    <property type="entry name" value="USP_STK_Ubox_N"/>
    <property type="match status" value="1"/>
</dbReference>
<dbReference type="Pfam" id="PF13249">
    <property type="entry name" value="SQHop_cyclase_N"/>
    <property type="match status" value="2"/>
</dbReference>
<feature type="region of interest" description="Disordered" evidence="16">
    <location>
        <begin position="2217"/>
        <end position="2250"/>
    </location>
</feature>
<feature type="coiled-coil region" evidence="15">
    <location>
        <begin position="1811"/>
        <end position="1900"/>
    </location>
</feature>
<feature type="compositionally biased region" description="Polar residues" evidence="16">
    <location>
        <begin position="1740"/>
        <end position="1755"/>
    </location>
</feature>
<name>A0A8S1ZVI7_ARAAE</name>
<dbReference type="EC" id="2.3.2.27" evidence="5"/>
<evidence type="ECO:0000313" key="19">
    <source>
        <dbReference type="Proteomes" id="UP000682877"/>
    </source>
</evidence>
<dbReference type="FunFam" id="1.25.70.10:FF:000015">
    <property type="entry name" value="Mitochondrial transcription termination factor family protein"/>
    <property type="match status" value="1"/>
</dbReference>
<accession>A0A8S1ZVI7</accession>
<dbReference type="FunFam" id="1.50.10.20:FF:000011">
    <property type="entry name" value="Terpene cyclase/mutase family member"/>
    <property type="match status" value="2"/>
</dbReference>
<sequence>MWKLKIANGNKEEPYLFSTNNFLGRQTWEFDPEAGTAEELAAVEEARRKYFDDRFQVKASSDLIWRMQFLKEKKFEQVIPPVKVEDVNKITSEIATNALRRGVNFLSALQATDGHWPAENAGPLFFLPPLVFCLFVTGHLHEIFTQEHLREILRYIYCHQNEDGGWGLHIEGDSTMFCTTLNYICMRILGEGPNGGPGNACRRARDWILAHGGATYIPSWGKTWLSILGVFDWSGSNPMPPEFWILPSFLPIHPAKMWCYCRLVYMPMSYLYGKRFVGPISPLILQLREEIYLQPYAKINWNRARHLCAKEDAYCPHPQIQDVIWDCLYIFTEPFLTCWPFNKLLREKALGVAMKHIHYEDENSRYITIGCVEKALCMLACWVEDPNGIHFKKHLLRISDYLWIAEDGMKMQSFGSQLWDSGFALQALVASDLANEIPDVLRRGYDFLKNSQVRENPSGDFTNMFRHISKGSWTFSDRDHGWQASDCTAEGFKCCLLLSMMPPDIVGPKMDPEQLYEAVTILLSLQSKNGGVTAWEPARGQEWLELLNPTEVFADIVVEHEYNECTSSAIQALILFKQLYPYHRTEEINTSIKKAVQYIESIQMHDGSWYGSWGVCFTYSTWFGLGGLAAAGKTYNNCLAMRKGVHFLLTTQKDNGGWGESYLSCPKKRYIPSEGERSNLVQTSWAMMGLLHAGQAERDPAPLHRAAKLLINSQLENGDFPQQEITGAFMKNCLLHYAAYRNIFPVWALAEYRRRVSLPYENLEQREEVRSITTSQQSSQIGEGNGDDPYLFTTNNFVGRQTWEFDPDAGSPEERYAVVEARRSFYENRFHVKASSDLLWRMQFLKEKKFEQVIAPVKVEGSEKVTFETATNALRRGVHFFSALQASDGHWPAENAGPLFFLPPLVFCLYITGHLDEVFTLEHRKEILRYIYCHQKEDGGWGLHIEGHSTMFCTALNYICMRILGESPVGGHENACRRAREWILSHGGVTYIPSWGKTWLSILGVFDWSGSNPMPPEFWILPSFFPVHPAKMWCYCRMVYLPMSYLYGKRFVGPITPLIQQLRKELYLQPYEEINWMKVRHFCAKEDTYYPRPLVQELIWDSIYIFAEPFLGRWPFNKFLRQKALQVTMKHIHYEDENSRYITIGCVEKVLCMLACWVEDPNGIYFKKHLARISDYLWVAEDGMKMQSFGSQLWDTGFAMQALLASNLSSEISDVLRRGHEFIKDSQVGENPSGDFKSMYRHISKGAWTFSDRDHGWQVSDCTADGLKCCLLFSMLAPDIVGPKQDPERLYDSVNILLTLQSKNGGVSAWEPAGAPKWLELLNPTELFSDIVIEHEYSECTSSAIQALSLFKQLIPDHRTTEITTFINKAVHYLENMQTPDGSWYGNWGICFTYGTWFALAGLTAAGKTYKDCEAIRKGVQFLLEAQKDNGGWGESYLSCSKKIYIAKEGEMSNVVQTAWALMGLIHSGQAERDPVPLHRAAKLIINSQLESGDFPQQKETGSGSVAVAIDKDKGSQHALKWTIDNLASRGQTISLIHVLSRSHSSSDLEEGTPQQKQQLEKIAKDLFVSFHCYCSRKEIHCRDILLEDADKVRAITEYVSSSAIENLVVGSASRNGFMRRFKTDLPTTVSKSAPDFCNVYVISKGKIASVRNASRPAPYQNSMQQCEIDNHHPHTPDKAPKHHDHSNSAGSTPSRPRKSVEVDATRSPLMKRKPYGDLYDSDSDLSFISPSSHRDSDISFISSGRPSVERSSFSLDFPESARTSRMSTSSEQSIGSHRLGIKFSDPGFPNESSTFSEESCRTSSYSSQSLDDVEAEMKRLRLELKQTMDMYSTACKEALSARQQATELQKLRTEEERRLEEAKSSEEAAMSIVEKERAKAKAALEAAEAAKRLAEVEAKRRLTAEMKTLKESDSFSRGFVRYRKYTVEEIEEATSNFAESQKVGEGGYGPVFRGFLDHTSVAVKVLRPDAAQGRSQFQKEVEVLSCIRHPNMVLLLGACPEFGILVYEYMAKGSLEDRLFMRGNTPPITWQLRFRIAAEIATGLLFLHQTKPEPIVHRDLKPGNVLLDYNYVSKISDVGLARLVPAVAENVTQYRVTSAAGTFCYIDPEYQQTGMLGVKSDVYSLGIMLLQILTAKQPMGLAYYVEQAIEEGTLKDMLDPAVPDWPMEEALSLAKLSLQCAELRRKDRPDLGKEILPELNRLREIGEESLESVFYAGSQGKSPHTSQVSISSSSDPCIPNSESPAAESRSYGRFSVSASFQHGDSNLSSNSSQKNHEDHTSLAHNSIAEFLRRDIGLSEADSDFISENCPKYTRMIVEGVRDLEEWNSWKGSGEAEGIEGLGFKEKVIYMVKQKGDGGKVAFLESLGLSLSSAMYLAHYVSSESLPILLHKVKYLKEIFFSGSDEKGLVGKYARRMMLYLSIPIDEDVQQTLSFFEKIEARRGGLDMLGSVDASFRFLIESFPRLLLLSEENDMKPIVEFLESIGIPKYCLGKVLLLYPPILLGKTEEIKRRVAAALEKVSVVNKDSGKVLLKYPWILSTSIQENYSHIVSFFYSESVLKMDVDHAIKRWPLLLGCSASNMEMMVKEFDKLGVRDKRMGKVIPKMPQLLLCKPQEFLKVVCFLEDLGFQKEIVGQILCRCPEIFGCSIDKTLQKKLIFLTRFGVSTTHFPRIIKKYPEFLIYDADKTVLPRLKYLMEIGISEREIAFMIRKFSPILGYSIDKVLRPKFEFLVNSMEKPVREVIEYPRYFSYSLEKRIKPRFWVLKGRNIECTLQEMLGKNDEEFAADFLGLGELQTHSETS</sequence>
<keyword evidence="13 15" id="KW-0175">Coiled coil</keyword>
<evidence type="ECO:0000256" key="6">
    <source>
        <dbReference type="ARBA" id="ARBA00022472"/>
    </source>
</evidence>
<dbReference type="InterPro" id="IPR008930">
    <property type="entry name" value="Terpenoid_cyclase/PrenylTrfase"/>
</dbReference>
<evidence type="ECO:0000256" key="16">
    <source>
        <dbReference type="SAM" id="MobiDB-lite"/>
    </source>
</evidence>
<keyword evidence="12" id="KW-0809">Transit peptide</keyword>
<comment type="similarity">
    <text evidence="3">Belongs to the mTERF family.</text>
</comment>
<dbReference type="InterPro" id="IPR008271">
    <property type="entry name" value="Ser/Thr_kinase_AS"/>
</dbReference>
<dbReference type="GO" id="GO:0003676">
    <property type="term" value="F:nucleic acid binding"/>
    <property type="evidence" value="ECO:0007669"/>
    <property type="project" value="InterPro"/>
</dbReference>
<feature type="region of interest" description="Disordered" evidence="16">
    <location>
        <begin position="1668"/>
        <end position="1718"/>
    </location>
</feature>
<dbReference type="GO" id="GO:0042300">
    <property type="term" value="F:beta-amyrin synthase activity"/>
    <property type="evidence" value="ECO:0007669"/>
    <property type="project" value="UniProtKB-ARBA"/>
</dbReference>
<dbReference type="PROSITE" id="PS50011">
    <property type="entry name" value="PROTEIN_KINASE_DOM"/>
    <property type="match status" value="1"/>
</dbReference>
<evidence type="ECO:0000256" key="3">
    <source>
        <dbReference type="ARBA" id="ARBA00007692"/>
    </source>
</evidence>
<feature type="compositionally biased region" description="Polar residues" evidence="16">
    <location>
        <begin position="2220"/>
        <end position="2244"/>
    </location>
</feature>
<keyword evidence="10" id="KW-0833">Ubl conjugation pathway</keyword>
<keyword evidence="11" id="KW-0067">ATP-binding</keyword>
<keyword evidence="6" id="KW-0805">Transcription regulation</keyword>
<protein>
    <recommendedName>
        <fullName evidence="5">RING-type E3 ubiquitin transferase</fullName>
        <ecNumber evidence="5">2.3.2.27</ecNumber>
    </recommendedName>
</protein>
<evidence type="ECO:0000256" key="8">
    <source>
        <dbReference type="ARBA" id="ARBA00022737"/>
    </source>
</evidence>
<dbReference type="GO" id="GO:0005524">
    <property type="term" value="F:ATP binding"/>
    <property type="evidence" value="ECO:0007669"/>
    <property type="project" value="UniProtKB-KW"/>
</dbReference>
<dbReference type="EMBL" id="LR999452">
    <property type="protein sequence ID" value="CAE5964646.1"/>
    <property type="molecule type" value="Genomic_DNA"/>
</dbReference>
<evidence type="ECO:0000313" key="18">
    <source>
        <dbReference type="EMBL" id="CAE5964646.1"/>
    </source>
</evidence>
<dbReference type="InterPro" id="IPR032697">
    <property type="entry name" value="SQ_cyclase_N"/>
</dbReference>
<evidence type="ECO:0000259" key="17">
    <source>
        <dbReference type="PROSITE" id="PS50011"/>
    </source>
</evidence>
<dbReference type="InterPro" id="IPR000719">
    <property type="entry name" value="Prot_kinase_dom"/>
</dbReference>
<comment type="catalytic activity">
    <reaction evidence="1">
        <text>S-ubiquitinyl-[E2 ubiquitin-conjugating enzyme]-L-cysteine + [acceptor protein]-L-lysine = [E2 ubiquitin-conjugating enzyme]-L-cysteine + N(6)-ubiquitinyl-[acceptor protein]-L-lysine.</text>
        <dbReference type="EC" id="2.3.2.27"/>
    </reaction>
</comment>
<feature type="compositionally biased region" description="Polar residues" evidence="16">
    <location>
        <begin position="1762"/>
        <end position="1776"/>
    </location>
</feature>
<evidence type="ECO:0000256" key="11">
    <source>
        <dbReference type="ARBA" id="ARBA00022840"/>
    </source>
</evidence>
<dbReference type="FunFam" id="3.30.200.20:FF:000162">
    <property type="entry name" value="Adenine nucleotide alpha hydrolase-like domain kinase"/>
    <property type="match status" value="1"/>
</dbReference>
<evidence type="ECO:0000256" key="10">
    <source>
        <dbReference type="ARBA" id="ARBA00022786"/>
    </source>
</evidence>
<keyword evidence="8" id="KW-0677">Repeat</keyword>
<dbReference type="GO" id="GO:0005737">
    <property type="term" value="C:cytoplasm"/>
    <property type="evidence" value="ECO:0007669"/>
    <property type="project" value="UniProtKB-ARBA"/>
</dbReference>
<dbReference type="CDD" id="cd02892">
    <property type="entry name" value="SQCY_1"/>
    <property type="match status" value="2"/>
</dbReference>
<dbReference type="InterPro" id="IPR018333">
    <property type="entry name" value="Squalene_cyclase"/>
</dbReference>
<dbReference type="Gene3D" id="1.50.10.20">
    <property type="match status" value="4"/>
</dbReference>
<dbReference type="InterPro" id="IPR014729">
    <property type="entry name" value="Rossmann-like_a/b/a_fold"/>
</dbReference>
<dbReference type="InterPro" id="IPR032696">
    <property type="entry name" value="SQ_cyclase_C"/>
</dbReference>
<evidence type="ECO:0000256" key="13">
    <source>
        <dbReference type="ARBA" id="ARBA00023054"/>
    </source>
</evidence>
<comment type="pathway">
    <text evidence="2">Protein modification; protein ubiquitination.</text>
</comment>
<dbReference type="PROSITE" id="PS00108">
    <property type="entry name" value="PROTEIN_KINASE_ST"/>
    <property type="match status" value="1"/>
</dbReference>
<feature type="region of interest" description="Disordered" evidence="16">
    <location>
        <begin position="1732"/>
        <end position="1809"/>
    </location>
</feature>
<comment type="similarity">
    <text evidence="4">Belongs to the terpene cyclase/mutase family.</text>
</comment>
<feature type="compositionally biased region" description="Basic and acidic residues" evidence="16">
    <location>
        <begin position="1669"/>
        <end position="1680"/>
    </location>
</feature>
<keyword evidence="6" id="KW-0806">Transcription termination</keyword>
<dbReference type="SUPFAM" id="SSF56112">
    <property type="entry name" value="Protein kinase-like (PK-like)"/>
    <property type="match status" value="1"/>
</dbReference>
<dbReference type="SMART" id="SM00733">
    <property type="entry name" value="Mterf"/>
    <property type="match status" value="8"/>
</dbReference>
<dbReference type="Gene3D" id="1.25.70.10">
    <property type="entry name" value="Transcription termination factor 3, mitochondrial"/>
    <property type="match status" value="1"/>
</dbReference>
<keyword evidence="19" id="KW-1185">Reference proteome</keyword>
<dbReference type="GO" id="GO:0005811">
    <property type="term" value="C:lipid droplet"/>
    <property type="evidence" value="ECO:0007669"/>
    <property type="project" value="InterPro"/>
</dbReference>
<dbReference type="InterPro" id="IPR006016">
    <property type="entry name" value="UspA"/>
</dbReference>
<feature type="domain" description="Protein kinase" evidence="17">
    <location>
        <begin position="1938"/>
        <end position="2200"/>
    </location>
</feature>
<dbReference type="SUPFAM" id="SSF48239">
    <property type="entry name" value="Terpenoid cyclases/Protein prenyltransferases"/>
    <property type="match status" value="4"/>
</dbReference>
<dbReference type="PANTHER" id="PTHR11764:SF58">
    <property type="entry name" value="BETA-AMYRIN SYNTHASE-RELATED"/>
    <property type="match status" value="1"/>
</dbReference>
<dbReference type="PANTHER" id="PTHR11764">
    <property type="entry name" value="TERPENE CYCLASE/MUTASE FAMILY MEMBER"/>
    <property type="match status" value="1"/>
</dbReference>
<evidence type="ECO:0000256" key="4">
    <source>
        <dbReference type="ARBA" id="ARBA00009755"/>
    </source>
</evidence>
<evidence type="ECO:0000256" key="7">
    <source>
        <dbReference type="ARBA" id="ARBA00022679"/>
    </source>
</evidence>
<dbReference type="NCBIfam" id="TIGR01787">
    <property type="entry name" value="squalene_cyclas"/>
    <property type="match status" value="2"/>
</dbReference>
<dbReference type="GO" id="GO:0006353">
    <property type="term" value="P:DNA-templated transcription termination"/>
    <property type="evidence" value="ECO:0007669"/>
    <property type="project" value="UniProtKB-KW"/>
</dbReference>
<organism evidence="18 19">
    <name type="scientific">Arabidopsis arenosa</name>
    <name type="common">Sand rock-cress</name>
    <name type="synonym">Cardaminopsis arenosa</name>
    <dbReference type="NCBI Taxonomy" id="38785"/>
    <lineage>
        <taxon>Eukaryota</taxon>
        <taxon>Viridiplantae</taxon>
        <taxon>Streptophyta</taxon>
        <taxon>Embryophyta</taxon>
        <taxon>Tracheophyta</taxon>
        <taxon>Spermatophyta</taxon>
        <taxon>Magnoliopsida</taxon>
        <taxon>eudicotyledons</taxon>
        <taxon>Gunneridae</taxon>
        <taxon>Pentapetalae</taxon>
        <taxon>rosids</taxon>
        <taxon>malvids</taxon>
        <taxon>Brassicales</taxon>
        <taxon>Brassicaceae</taxon>
        <taxon>Camelineae</taxon>
        <taxon>Arabidopsis</taxon>
    </lineage>
</organism>
<reference evidence="18" key="1">
    <citation type="submission" date="2021-01" db="EMBL/GenBank/DDBJ databases">
        <authorList>
            <person name="Bezrukov I."/>
        </authorList>
    </citation>
    <scope>NUCLEOTIDE SEQUENCE</scope>
</reference>
<dbReference type="SUPFAM" id="SSF52402">
    <property type="entry name" value="Adenine nucleotide alpha hydrolases-like"/>
    <property type="match status" value="1"/>
</dbReference>
<evidence type="ECO:0000256" key="15">
    <source>
        <dbReference type="SAM" id="Coils"/>
    </source>
</evidence>
<dbReference type="SFLD" id="SFLDG01016">
    <property type="entry name" value="Prenyltransferase_Like_2"/>
    <property type="match status" value="2"/>
</dbReference>
<dbReference type="InterPro" id="IPR003690">
    <property type="entry name" value="MTERF"/>
</dbReference>
<keyword evidence="6" id="KW-0804">Transcription</keyword>
<evidence type="ECO:0000256" key="1">
    <source>
        <dbReference type="ARBA" id="ARBA00000900"/>
    </source>
</evidence>
<dbReference type="GO" id="GO:0016104">
    <property type="term" value="P:triterpenoid biosynthetic process"/>
    <property type="evidence" value="ECO:0007669"/>
    <property type="project" value="InterPro"/>
</dbReference>
<evidence type="ECO:0000256" key="5">
    <source>
        <dbReference type="ARBA" id="ARBA00012483"/>
    </source>
</evidence>
<keyword evidence="9" id="KW-0547">Nucleotide-binding</keyword>
<dbReference type="Gene3D" id="3.30.200.20">
    <property type="entry name" value="Phosphorylase Kinase, domain 1"/>
    <property type="match status" value="1"/>
</dbReference>